<sequence>MKGCGLVARRRRRKHSHLPPCRSALLPLATEDTAADRAHRRPWPALEAPATGCHRASPRRRRRPPPHGHLRAPPPHRAATSPGGRRAAGESAWPAGWTSWWLDSEEEGHGRLVREAEVGPQGDGVVCLKRSDSMRIVKGGLALLLARRRLRARPRDAVEG</sequence>
<gene>
    <name evidence="2" type="ORF">A4U43_C10F1200</name>
</gene>
<dbReference type="AlphaFoldDB" id="A0A5P1E088"/>
<dbReference type="Proteomes" id="UP000243459">
    <property type="component" value="Chromosome 10"/>
</dbReference>
<accession>A0A5P1E088</accession>
<reference evidence="3" key="1">
    <citation type="journal article" date="2017" name="Nat. Commun.">
        <title>The asparagus genome sheds light on the origin and evolution of a young Y chromosome.</title>
        <authorList>
            <person name="Harkess A."/>
            <person name="Zhou J."/>
            <person name="Xu C."/>
            <person name="Bowers J.E."/>
            <person name="Van der Hulst R."/>
            <person name="Ayyampalayam S."/>
            <person name="Mercati F."/>
            <person name="Riccardi P."/>
            <person name="McKain M.R."/>
            <person name="Kakrana A."/>
            <person name="Tang H."/>
            <person name="Ray J."/>
            <person name="Groenendijk J."/>
            <person name="Arikit S."/>
            <person name="Mathioni S.M."/>
            <person name="Nakano M."/>
            <person name="Shan H."/>
            <person name="Telgmann-Rauber A."/>
            <person name="Kanno A."/>
            <person name="Yue Z."/>
            <person name="Chen H."/>
            <person name="Li W."/>
            <person name="Chen Y."/>
            <person name="Xu X."/>
            <person name="Zhang Y."/>
            <person name="Luo S."/>
            <person name="Chen H."/>
            <person name="Gao J."/>
            <person name="Mao Z."/>
            <person name="Pires J.C."/>
            <person name="Luo M."/>
            <person name="Kudrna D."/>
            <person name="Wing R.A."/>
            <person name="Meyers B.C."/>
            <person name="Yi K."/>
            <person name="Kong H."/>
            <person name="Lavrijsen P."/>
            <person name="Sunseri F."/>
            <person name="Falavigna A."/>
            <person name="Ye Y."/>
            <person name="Leebens-Mack J.H."/>
            <person name="Chen G."/>
        </authorList>
    </citation>
    <scope>NUCLEOTIDE SEQUENCE [LARGE SCALE GENOMIC DNA]</scope>
    <source>
        <strain evidence="3">cv. DH0086</strain>
    </source>
</reference>
<protein>
    <submittedName>
        <fullName evidence="2">Uncharacterized protein</fullName>
    </submittedName>
</protein>
<evidence type="ECO:0000313" key="2">
    <source>
        <dbReference type="EMBL" id="ONK55809.1"/>
    </source>
</evidence>
<evidence type="ECO:0000256" key="1">
    <source>
        <dbReference type="SAM" id="MobiDB-lite"/>
    </source>
</evidence>
<keyword evidence="3" id="KW-1185">Reference proteome</keyword>
<feature type="region of interest" description="Disordered" evidence="1">
    <location>
        <begin position="32"/>
        <end position="92"/>
    </location>
</feature>
<name>A0A5P1E088_ASPOF</name>
<organism evidence="2 3">
    <name type="scientific">Asparagus officinalis</name>
    <name type="common">Garden asparagus</name>
    <dbReference type="NCBI Taxonomy" id="4686"/>
    <lineage>
        <taxon>Eukaryota</taxon>
        <taxon>Viridiplantae</taxon>
        <taxon>Streptophyta</taxon>
        <taxon>Embryophyta</taxon>
        <taxon>Tracheophyta</taxon>
        <taxon>Spermatophyta</taxon>
        <taxon>Magnoliopsida</taxon>
        <taxon>Liliopsida</taxon>
        <taxon>Asparagales</taxon>
        <taxon>Asparagaceae</taxon>
        <taxon>Asparagoideae</taxon>
        <taxon>Asparagus</taxon>
    </lineage>
</organism>
<dbReference type="EMBL" id="CM007390">
    <property type="protein sequence ID" value="ONK55809.1"/>
    <property type="molecule type" value="Genomic_DNA"/>
</dbReference>
<feature type="compositionally biased region" description="Basic residues" evidence="1">
    <location>
        <begin position="56"/>
        <end position="70"/>
    </location>
</feature>
<evidence type="ECO:0000313" key="3">
    <source>
        <dbReference type="Proteomes" id="UP000243459"/>
    </source>
</evidence>
<dbReference type="Gramene" id="ONK55809">
    <property type="protein sequence ID" value="ONK55809"/>
    <property type="gene ID" value="A4U43_C10F1200"/>
</dbReference>
<proteinExistence type="predicted"/>